<proteinExistence type="predicted"/>
<keyword evidence="1" id="KW-1133">Transmembrane helix</keyword>
<keyword evidence="4" id="KW-1185">Reference proteome</keyword>
<sequence length="825" mass="95381">MIDNKFKEYLNENRTVDTSRNRIGTYNEPNRNEGQGTEEFEINVPDEEYSDFVNHSLRSVWNPNSTKCNGDGLSHAWSVIGYKQGSSSQYATVNSHKKLTIIWTFSHMGAACSSEPEYKHIPDSAVIETLHPSDLQQNPAKVLQKPHVEKKVKFDQETEIDTAPKMDRLTPGKAPPKRTISVLKQMGDDERLKRNPEIKEFLIDFVNVRLYIEKILNVDECVDDEYEELHKMLTDKIIEPFNKQTKDEGRLLMGDHLAKIGFVKPLVELYDRILDEHDIHEGISPSLDDDDGEQPYYIAIVDIRSILWNFSDTSKDFGMSIAQNTDFFQSIVKDLQITFKEGLDNLTADEFSFNSAVAITTNCGRAGVQKSSFKVEVIKKDKSDPVYIHMVDVLTPFLKSKEQFVKLTTLLALSYMVNEDQNRFLTADLSLFDFLLEMIKLAMKEKDRRYSGFSVHELIEGLAGLAKNDENKLKIMEKKDTYPLLKKSVMQNKAEQEQLAAVRAVWELAFVEKNKKILAKDKDLMSKLESLQKHDNQDIANSAGRALFVINPDNEKNLMKSVDDSKSKLEHPEQEHIMISYQWSNQKTILQIKDKLRQNNFPVWIDVDFMEGSMLQMMASAIEKASVVLICYSEKYKDSKNCRTEAEYAFARDKMIIPVLLQNRYRPDGWLGILIGSKKFYDFSGKYDFEKKFLELRGELEGQLLQKKRQPAIMKDLVNQVVSEYEDVTKEIGVLSWTKQDLENWLKQNQLEAFSGLHTLTGLYSILLAILWKILLWYKLFRRAPDFFYKCLEEKLGLKSLEDLMKFDKALEKLSRDHPEINKLL</sequence>
<evidence type="ECO:0000313" key="3">
    <source>
        <dbReference type="EMBL" id="CAC5383366.1"/>
    </source>
</evidence>
<name>A0A6J8BI98_MYTCO</name>
<organism evidence="3 4">
    <name type="scientific">Mytilus coruscus</name>
    <name type="common">Sea mussel</name>
    <dbReference type="NCBI Taxonomy" id="42192"/>
    <lineage>
        <taxon>Eukaryota</taxon>
        <taxon>Metazoa</taxon>
        <taxon>Spiralia</taxon>
        <taxon>Lophotrochozoa</taxon>
        <taxon>Mollusca</taxon>
        <taxon>Bivalvia</taxon>
        <taxon>Autobranchia</taxon>
        <taxon>Pteriomorphia</taxon>
        <taxon>Mytilida</taxon>
        <taxon>Mytiloidea</taxon>
        <taxon>Mytilidae</taxon>
        <taxon>Mytilinae</taxon>
        <taxon>Mytilus</taxon>
    </lineage>
</organism>
<dbReference type="InterPro" id="IPR011989">
    <property type="entry name" value="ARM-like"/>
</dbReference>
<dbReference type="Gene3D" id="3.40.50.10140">
    <property type="entry name" value="Toll/interleukin-1 receptor homology (TIR) domain"/>
    <property type="match status" value="1"/>
</dbReference>
<keyword evidence="1" id="KW-0472">Membrane</keyword>
<dbReference type="InterPro" id="IPR000157">
    <property type="entry name" value="TIR_dom"/>
</dbReference>
<dbReference type="Gene3D" id="1.25.10.10">
    <property type="entry name" value="Leucine-rich Repeat Variant"/>
    <property type="match status" value="1"/>
</dbReference>
<feature type="transmembrane region" description="Helical" evidence="1">
    <location>
        <begin position="757"/>
        <end position="778"/>
    </location>
</feature>
<dbReference type="PANTHER" id="PTHR46270">
    <property type="entry name" value="ARMADILLO-TYPE FOLD-RELATED"/>
    <property type="match status" value="1"/>
</dbReference>
<dbReference type="PANTHER" id="PTHR46270:SF2">
    <property type="entry name" value="TIR DOMAIN-CONTAINING PROTEIN"/>
    <property type="match status" value="1"/>
</dbReference>
<accession>A0A6J8BI98</accession>
<keyword evidence="1" id="KW-0812">Transmembrane</keyword>
<evidence type="ECO:0000259" key="2">
    <source>
        <dbReference type="Pfam" id="PF13676"/>
    </source>
</evidence>
<dbReference type="EMBL" id="CACVKT020003359">
    <property type="protein sequence ID" value="CAC5383366.1"/>
    <property type="molecule type" value="Genomic_DNA"/>
</dbReference>
<dbReference type="OrthoDB" id="2148946at2759"/>
<feature type="domain" description="TIR" evidence="2">
    <location>
        <begin position="577"/>
        <end position="693"/>
    </location>
</feature>
<gene>
    <name evidence="3" type="ORF">MCOR_19121</name>
</gene>
<dbReference type="InterPro" id="IPR016024">
    <property type="entry name" value="ARM-type_fold"/>
</dbReference>
<evidence type="ECO:0000313" key="4">
    <source>
        <dbReference type="Proteomes" id="UP000507470"/>
    </source>
</evidence>
<dbReference type="SUPFAM" id="SSF48371">
    <property type="entry name" value="ARM repeat"/>
    <property type="match status" value="1"/>
</dbReference>
<reference evidence="3 4" key="1">
    <citation type="submission" date="2020-06" db="EMBL/GenBank/DDBJ databases">
        <authorList>
            <person name="Li R."/>
            <person name="Bekaert M."/>
        </authorList>
    </citation>
    <scope>NUCLEOTIDE SEQUENCE [LARGE SCALE GENOMIC DNA]</scope>
    <source>
        <strain evidence="4">wild</strain>
    </source>
</reference>
<dbReference type="Proteomes" id="UP000507470">
    <property type="component" value="Unassembled WGS sequence"/>
</dbReference>
<protein>
    <recommendedName>
        <fullName evidence="2">TIR domain-containing protein</fullName>
    </recommendedName>
</protein>
<dbReference type="Pfam" id="PF13676">
    <property type="entry name" value="TIR_2"/>
    <property type="match status" value="1"/>
</dbReference>
<dbReference type="InterPro" id="IPR035897">
    <property type="entry name" value="Toll_tir_struct_dom_sf"/>
</dbReference>
<evidence type="ECO:0000256" key="1">
    <source>
        <dbReference type="SAM" id="Phobius"/>
    </source>
</evidence>
<dbReference type="GO" id="GO:0007165">
    <property type="term" value="P:signal transduction"/>
    <property type="evidence" value="ECO:0007669"/>
    <property type="project" value="InterPro"/>
</dbReference>
<dbReference type="AlphaFoldDB" id="A0A6J8BI98"/>
<dbReference type="SUPFAM" id="SSF52200">
    <property type="entry name" value="Toll/Interleukin receptor TIR domain"/>
    <property type="match status" value="1"/>
</dbReference>